<keyword evidence="1" id="KW-1133">Transmembrane helix</keyword>
<evidence type="ECO:0008006" key="4">
    <source>
        <dbReference type="Google" id="ProtNLM"/>
    </source>
</evidence>
<evidence type="ECO:0000313" key="2">
    <source>
        <dbReference type="EMBL" id="KAF9735402.1"/>
    </source>
</evidence>
<evidence type="ECO:0000313" key="3">
    <source>
        <dbReference type="Proteomes" id="UP000756921"/>
    </source>
</evidence>
<feature type="transmembrane region" description="Helical" evidence="1">
    <location>
        <begin position="39"/>
        <end position="59"/>
    </location>
</feature>
<comment type="caution">
    <text evidence="2">The sequence shown here is derived from an EMBL/GenBank/DDBJ whole genome shotgun (WGS) entry which is preliminary data.</text>
</comment>
<dbReference type="OrthoDB" id="2017497at2759"/>
<dbReference type="EMBL" id="WJXW01000006">
    <property type="protein sequence ID" value="KAF9735402.1"/>
    <property type="molecule type" value="Genomic_DNA"/>
</dbReference>
<sequence>MDTVFDVALRATQIVFAFVVLGLSTHLTATALQGSVPFILVWATMVGAATLMTSILGAASNWYERLEGKPMLLIDGCMVAANLAGGTLLAIGVKGAECNFPGIAKFRGNIPRLLLPKVDCADEQTCRSLM</sequence>
<evidence type="ECO:0000256" key="1">
    <source>
        <dbReference type="SAM" id="Phobius"/>
    </source>
</evidence>
<gene>
    <name evidence="2" type="ORF">PMIN01_06807</name>
</gene>
<feature type="transmembrane region" description="Helical" evidence="1">
    <location>
        <begin position="7"/>
        <end position="27"/>
    </location>
</feature>
<reference evidence="2" key="1">
    <citation type="journal article" date="2020" name="Mol. Plant Microbe Interact.">
        <title>Genome Sequence of the Biocontrol Agent Coniothyrium minitans strain Conio (IMI 134523).</title>
        <authorList>
            <person name="Patel D."/>
            <person name="Shittu T.A."/>
            <person name="Baroncelli R."/>
            <person name="Muthumeenakshi S."/>
            <person name="Osborne T.H."/>
            <person name="Janganan T.K."/>
            <person name="Sreenivasaprasad S."/>
        </authorList>
    </citation>
    <scope>NUCLEOTIDE SEQUENCE</scope>
    <source>
        <strain evidence="2">Conio</strain>
    </source>
</reference>
<dbReference type="Proteomes" id="UP000756921">
    <property type="component" value="Unassembled WGS sequence"/>
</dbReference>
<accession>A0A9P6GGW7</accession>
<dbReference type="AlphaFoldDB" id="A0A9P6GGW7"/>
<name>A0A9P6GGW7_9PLEO</name>
<feature type="transmembrane region" description="Helical" evidence="1">
    <location>
        <begin position="71"/>
        <end position="93"/>
    </location>
</feature>
<proteinExistence type="predicted"/>
<protein>
    <recommendedName>
        <fullName evidence="4">MARVEL domain-containing protein</fullName>
    </recommendedName>
</protein>
<keyword evidence="1" id="KW-0812">Transmembrane</keyword>
<keyword evidence="3" id="KW-1185">Reference proteome</keyword>
<keyword evidence="1" id="KW-0472">Membrane</keyword>
<organism evidence="2 3">
    <name type="scientific">Paraphaeosphaeria minitans</name>
    <dbReference type="NCBI Taxonomy" id="565426"/>
    <lineage>
        <taxon>Eukaryota</taxon>
        <taxon>Fungi</taxon>
        <taxon>Dikarya</taxon>
        <taxon>Ascomycota</taxon>
        <taxon>Pezizomycotina</taxon>
        <taxon>Dothideomycetes</taxon>
        <taxon>Pleosporomycetidae</taxon>
        <taxon>Pleosporales</taxon>
        <taxon>Massarineae</taxon>
        <taxon>Didymosphaeriaceae</taxon>
        <taxon>Paraphaeosphaeria</taxon>
    </lineage>
</organism>